<dbReference type="PROSITE" id="PS51403">
    <property type="entry name" value="NC1_IV"/>
    <property type="match status" value="1"/>
</dbReference>
<dbReference type="SUPFAM" id="SSF56436">
    <property type="entry name" value="C-type lectin-like"/>
    <property type="match status" value="2"/>
</dbReference>
<dbReference type="PANTHER" id="PTHR37456:SF6">
    <property type="entry name" value="COLLAGEN ALPHA-1(XXIII) CHAIN-LIKE ISOFORM X2"/>
    <property type="match status" value="1"/>
</dbReference>
<evidence type="ECO:0000256" key="5">
    <source>
        <dbReference type="ARBA" id="ARBA00022729"/>
    </source>
</evidence>
<keyword evidence="9" id="KW-1015">Disulfide bond</keyword>
<keyword evidence="6" id="KW-0677">Repeat</keyword>
<dbReference type="PANTHER" id="PTHR37456">
    <property type="entry name" value="SI:CH211-266K2.1"/>
    <property type="match status" value="1"/>
</dbReference>
<keyword evidence="5" id="KW-0732">Signal</keyword>
<evidence type="ECO:0000256" key="7">
    <source>
        <dbReference type="ARBA" id="ARBA00022869"/>
    </source>
</evidence>
<accession>A0A3B5BE28</accession>
<dbReference type="GO" id="GO:0005581">
    <property type="term" value="C:collagen trimer"/>
    <property type="evidence" value="ECO:0007669"/>
    <property type="project" value="UniProtKB-KW"/>
</dbReference>
<proteinExistence type="predicted"/>
<evidence type="ECO:0000256" key="8">
    <source>
        <dbReference type="ARBA" id="ARBA00023119"/>
    </source>
</evidence>
<feature type="compositionally biased region" description="Gly residues" evidence="10">
    <location>
        <begin position="189"/>
        <end position="198"/>
    </location>
</feature>
<keyword evidence="7" id="KW-0084">Basement membrane</keyword>
<evidence type="ECO:0000259" key="11">
    <source>
        <dbReference type="PROSITE" id="PS51403"/>
    </source>
</evidence>
<keyword evidence="4" id="KW-0272">Extracellular matrix</keyword>
<evidence type="ECO:0000256" key="3">
    <source>
        <dbReference type="ARBA" id="ARBA00022525"/>
    </source>
</evidence>
<dbReference type="InterPro" id="IPR036954">
    <property type="entry name" value="Collagen_IV_NC_sf"/>
</dbReference>
<feature type="domain" description="Collagen IV NC1" evidence="11">
    <location>
        <begin position="222"/>
        <end position="446"/>
    </location>
</feature>
<dbReference type="AlphaFoldDB" id="A0A3B5BE28"/>
<feature type="compositionally biased region" description="Low complexity" evidence="10">
    <location>
        <begin position="202"/>
        <end position="214"/>
    </location>
</feature>
<feature type="region of interest" description="Disordered" evidence="10">
    <location>
        <begin position="133"/>
        <end position="214"/>
    </location>
</feature>
<reference evidence="12" key="1">
    <citation type="submission" date="2023-09" db="UniProtKB">
        <authorList>
            <consortium name="Ensembl"/>
        </authorList>
    </citation>
    <scope>IDENTIFICATION</scope>
</reference>
<keyword evidence="8" id="KW-0176">Collagen</keyword>
<evidence type="ECO:0000256" key="4">
    <source>
        <dbReference type="ARBA" id="ARBA00022530"/>
    </source>
</evidence>
<dbReference type="FunFam" id="2.170.240.10:FF:000001">
    <property type="entry name" value="Collagen IV alpha 1 chain"/>
    <property type="match status" value="1"/>
</dbReference>
<evidence type="ECO:0000256" key="6">
    <source>
        <dbReference type="ARBA" id="ARBA00022737"/>
    </source>
</evidence>
<feature type="compositionally biased region" description="Pro residues" evidence="10">
    <location>
        <begin position="152"/>
        <end position="163"/>
    </location>
</feature>
<dbReference type="Pfam" id="PF01391">
    <property type="entry name" value="Collagen"/>
    <property type="match status" value="2"/>
</dbReference>
<evidence type="ECO:0000313" key="12">
    <source>
        <dbReference type="Ensembl" id="ENSSPAP00000031256.1"/>
    </source>
</evidence>
<sequence length="446" mass="46095">IRPSPGFPGRKGERGDPGFPGPAGMKGTPGLPGTPGSPGLRGPPGPPGPGTREGIPGIPGTKGLPGRQGLPGLPGFAEQSKGQPGQPGFPGQPGAPGFPGPKGEAGIMGFPGMSGPRQVQEVRLKFGWIFQGDDGAPGFSGNPGESGRPGFQGPPGPPGPPGPGTAQGDRGDSGLPGFPGSPGRKGESGFPGGPGLPGSPGLPGAVGRPGSPGSVGRSFSIGFTLVKHSQNAQPPMCPQGMSKLWEGYSLLYVEGQEKAHNQDLGQPGSCLPKFSTIPFLYCSPNEICYYASRNDKSYWLSTTAPIPMMPVAEEQIQPYISRCSVCEAPSQAVAVHSQDMTIPNCPPGWRSLWIGYSFLMHTAAGAEGGGQSLVSPGSCLEDFRATPFIECNGAKGTCHYFANKYSFWLTTVDPSQEFLYSPPQETLKGGQERSKVSRCQVCSKIL</sequence>
<organism evidence="12">
    <name type="scientific">Stegastes partitus</name>
    <name type="common">bicolor damselfish</name>
    <dbReference type="NCBI Taxonomy" id="144197"/>
    <lineage>
        <taxon>Eukaryota</taxon>
        <taxon>Metazoa</taxon>
        <taxon>Chordata</taxon>
        <taxon>Craniata</taxon>
        <taxon>Vertebrata</taxon>
        <taxon>Euteleostomi</taxon>
        <taxon>Actinopterygii</taxon>
        <taxon>Neopterygii</taxon>
        <taxon>Teleostei</taxon>
        <taxon>Neoteleostei</taxon>
        <taxon>Acanthomorphata</taxon>
        <taxon>Ovalentaria</taxon>
        <taxon>Pomacentridae</taxon>
        <taxon>Stegastes</taxon>
    </lineage>
</organism>
<dbReference type="SMART" id="SM00111">
    <property type="entry name" value="C4"/>
    <property type="match status" value="2"/>
</dbReference>
<dbReference type="GeneTree" id="ENSGT00940000164076"/>
<dbReference type="InterPro" id="IPR008160">
    <property type="entry name" value="Collagen"/>
</dbReference>
<comment type="function">
    <text evidence="1">Type IV collagen is the major structural component of glomerular basement membranes (GBM), forming a 'chicken-wire' meshwork together with laminins, proteoglycans and entactin/nidogen.</text>
</comment>
<evidence type="ECO:0000256" key="9">
    <source>
        <dbReference type="ARBA" id="ARBA00023157"/>
    </source>
</evidence>
<evidence type="ECO:0000256" key="2">
    <source>
        <dbReference type="ARBA" id="ARBA00004302"/>
    </source>
</evidence>
<dbReference type="Gene3D" id="2.170.240.10">
    <property type="entry name" value="Collagen IV, non-collagenous"/>
    <property type="match status" value="1"/>
</dbReference>
<dbReference type="InterPro" id="IPR016187">
    <property type="entry name" value="CTDL_fold"/>
</dbReference>
<dbReference type="Ensembl" id="ENSSPAT00000031758.1">
    <property type="protein sequence ID" value="ENSSPAP00000031256.1"/>
    <property type="gene ID" value="ENSSPAG00000023423.1"/>
</dbReference>
<name>A0A3B5BE28_9TELE</name>
<keyword evidence="3" id="KW-0964">Secreted</keyword>
<evidence type="ECO:0000256" key="10">
    <source>
        <dbReference type="SAM" id="MobiDB-lite"/>
    </source>
</evidence>
<dbReference type="GO" id="GO:0005604">
    <property type="term" value="C:basement membrane"/>
    <property type="evidence" value="ECO:0007669"/>
    <property type="project" value="UniProtKB-SubCell"/>
</dbReference>
<comment type="subcellular location">
    <subcellularLocation>
        <location evidence="2">Secreted</location>
        <location evidence="2">Extracellular space</location>
        <location evidence="2">Extracellular matrix</location>
        <location evidence="2">Basement membrane</location>
    </subcellularLocation>
</comment>
<feature type="region of interest" description="Disordered" evidence="10">
    <location>
        <begin position="1"/>
        <end position="115"/>
    </location>
</feature>
<evidence type="ECO:0000256" key="1">
    <source>
        <dbReference type="ARBA" id="ARBA00003696"/>
    </source>
</evidence>
<dbReference type="Pfam" id="PF01413">
    <property type="entry name" value="C4"/>
    <property type="match status" value="2"/>
</dbReference>
<dbReference type="InterPro" id="IPR001442">
    <property type="entry name" value="Collagen_IV_NC"/>
</dbReference>
<dbReference type="GO" id="GO:0005201">
    <property type="term" value="F:extracellular matrix structural constituent"/>
    <property type="evidence" value="ECO:0007669"/>
    <property type="project" value="InterPro"/>
</dbReference>
<protein>
    <submittedName>
        <fullName evidence="12">Collagen, type IV, alpha 6</fullName>
    </submittedName>
</protein>
<feature type="compositionally biased region" description="Low complexity" evidence="10">
    <location>
        <begin position="50"/>
        <end position="86"/>
    </location>
</feature>
<dbReference type="InterPro" id="IPR050938">
    <property type="entry name" value="Collagen_Structural_Proteins"/>
</dbReference>